<evidence type="ECO:0000259" key="7">
    <source>
        <dbReference type="Pfam" id="PF20684"/>
    </source>
</evidence>
<keyword evidence="3 6" id="KW-1133">Transmembrane helix</keyword>
<comment type="subcellular location">
    <subcellularLocation>
        <location evidence="1">Membrane</location>
        <topology evidence="1">Multi-pass membrane protein</topology>
    </subcellularLocation>
</comment>
<dbReference type="InterPro" id="IPR049326">
    <property type="entry name" value="Rhodopsin_dom_fungi"/>
</dbReference>
<dbReference type="AlphaFoldDB" id="A4D9G6"/>
<dbReference type="eggNOG" id="ENOG502SIJQ">
    <property type="taxonomic scope" value="Eukaryota"/>
</dbReference>
<dbReference type="RefSeq" id="XP_001481517.1">
    <property type="nucleotide sequence ID" value="XM_001481467.1"/>
</dbReference>
<sequence length="440" mass="49947">MLRLRFVSHIQLLDAMHLSWRAAQDAAFLVQSRVTEVRVAYSIPIPLELLMTGLRIWVKLRGPGSVGLSADDYLIVWATGLGMMITDRWSRSVRQWTDLRYSKFCFPRRRDSNSSLTCLILGPPYGFGRHKAALSDEQIETFMMGNYIFSHFYNAAIASTKLAVLALYYRIFATLRFRIVVLTTAVFVILWLITMEILLGLQCRPISRFWDSDVPGECLNLIKFTYFTNITNLLTDIWIFSMPLPVIFKLQMSRNRKIALSFLFSIGLALVTSHTRYLTFARSTLILRRTCAISAARLSVVVAQGSSDFTWDGVPLGILSAWEPLGGIFCANLPVIYRAVVTMLWNLKRLAPGRPSRTSDPNSQPYLGAEQSHRAWAPIYHSSGAPMDYHLEASRTKAGSQVTELQPISRNVIQVDQYFEQQVHHEGEETPLRPIRMGNS</sequence>
<feature type="transmembrane region" description="Helical" evidence="6">
    <location>
        <begin position="152"/>
        <end position="171"/>
    </location>
</feature>
<dbReference type="GO" id="GO:0016020">
    <property type="term" value="C:membrane"/>
    <property type="evidence" value="ECO:0007669"/>
    <property type="project" value="UniProtKB-SubCell"/>
</dbReference>
<evidence type="ECO:0000256" key="3">
    <source>
        <dbReference type="ARBA" id="ARBA00022989"/>
    </source>
</evidence>
<protein>
    <submittedName>
        <fullName evidence="8">Integral membrane protein PTH11-like, putative</fullName>
    </submittedName>
</protein>
<dbReference type="InterPro" id="IPR052337">
    <property type="entry name" value="SAT4-like"/>
</dbReference>
<dbReference type="HOGENOM" id="CLU_028200_0_1_1"/>
<evidence type="ECO:0000313" key="9">
    <source>
        <dbReference type="Proteomes" id="UP000002530"/>
    </source>
</evidence>
<feature type="domain" description="Rhodopsin" evidence="7">
    <location>
        <begin position="123"/>
        <end position="338"/>
    </location>
</feature>
<evidence type="ECO:0000256" key="4">
    <source>
        <dbReference type="ARBA" id="ARBA00023136"/>
    </source>
</evidence>
<evidence type="ECO:0000256" key="5">
    <source>
        <dbReference type="ARBA" id="ARBA00038359"/>
    </source>
</evidence>
<gene>
    <name evidence="8" type="ORF">AFUA_5G13715</name>
</gene>
<comment type="similarity">
    <text evidence="5">Belongs to the SAT4 family.</text>
</comment>
<dbReference type="GeneID" id="5077179"/>
<keyword evidence="2 6" id="KW-0812">Transmembrane</keyword>
<evidence type="ECO:0000256" key="1">
    <source>
        <dbReference type="ARBA" id="ARBA00004141"/>
    </source>
</evidence>
<dbReference type="InParanoid" id="A4D9G6"/>
<dbReference type="VEuPathDB" id="FungiDB:Afu5g13715"/>
<feature type="transmembrane region" description="Helical" evidence="6">
    <location>
        <begin position="258"/>
        <end position="278"/>
    </location>
</feature>
<dbReference type="EMBL" id="AAHF01000003">
    <property type="protein sequence ID" value="EBA27428.1"/>
    <property type="molecule type" value="Genomic_DNA"/>
</dbReference>
<proteinExistence type="inferred from homology"/>
<accession>A4D9G6</accession>
<evidence type="ECO:0000256" key="6">
    <source>
        <dbReference type="SAM" id="Phobius"/>
    </source>
</evidence>
<comment type="caution">
    <text evidence="8">The sequence shown here is derived from an EMBL/GenBank/DDBJ whole genome shotgun (WGS) entry which is preliminary data.</text>
</comment>
<organism evidence="8 9">
    <name type="scientific">Aspergillus fumigatus (strain ATCC MYA-4609 / CBS 101355 / FGSC A1100 / Af293)</name>
    <name type="common">Neosartorya fumigata</name>
    <dbReference type="NCBI Taxonomy" id="330879"/>
    <lineage>
        <taxon>Eukaryota</taxon>
        <taxon>Fungi</taxon>
        <taxon>Dikarya</taxon>
        <taxon>Ascomycota</taxon>
        <taxon>Pezizomycotina</taxon>
        <taxon>Eurotiomycetes</taxon>
        <taxon>Eurotiomycetidae</taxon>
        <taxon>Eurotiales</taxon>
        <taxon>Aspergillaceae</taxon>
        <taxon>Aspergillus</taxon>
        <taxon>Aspergillus subgen. Fumigati</taxon>
    </lineage>
</organism>
<keyword evidence="4 6" id="KW-0472">Membrane</keyword>
<evidence type="ECO:0000313" key="8">
    <source>
        <dbReference type="EMBL" id="EBA27428.1"/>
    </source>
</evidence>
<dbReference type="KEGG" id="afm:AFUA_5G13715"/>
<dbReference type="OMA" id="DIWIFLM"/>
<feature type="transmembrane region" description="Helical" evidence="6">
    <location>
        <begin position="177"/>
        <end position="199"/>
    </location>
</feature>
<dbReference type="Proteomes" id="UP000002530">
    <property type="component" value="Unassembled WGS sequence"/>
</dbReference>
<keyword evidence="9" id="KW-1185">Reference proteome</keyword>
<dbReference type="OrthoDB" id="3529975at2759"/>
<name>A4D9G6_ASPFU</name>
<reference evidence="8 9" key="1">
    <citation type="journal article" date="2005" name="Nature">
        <title>Genomic sequence of the pathogenic and allergenic filamentous fungus Aspergillus fumigatus.</title>
        <authorList>
            <person name="Nierman W.C."/>
            <person name="Pain A."/>
            <person name="Anderson M.J."/>
            <person name="Wortman J.R."/>
            <person name="Kim H.S."/>
            <person name="Arroyo J."/>
            <person name="Berriman M."/>
            <person name="Abe K."/>
            <person name="Archer D.B."/>
            <person name="Bermejo C."/>
            <person name="Bennett J."/>
            <person name="Bowyer P."/>
            <person name="Chen D."/>
            <person name="Collins M."/>
            <person name="Coulsen R."/>
            <person name="Davies R."/>
            <person name="Dyer P.S."/>
            <person name="Farman M."/>
            <person name="Fedorova N."/>
            <person name="Fedorova N."/>
            <person name="Feldblyum T.V."/>
            <person name="Fischer R."/>
            <person name="Fosker N."/>
            <person name="Fraser A."/>
            <person name="Garcia J.L."/>
            <person name="Garcia M.J."/>
            <person name="Goble A."/>
            <person name="Goldman G.H."/>
            <person name="Gomi K."/>
            <person name="Griffith-Jones S."/>
            <person name="Gwilliam R."/>
            <person name="Haas B."/>
            <person name="Haas H."/>
            <person name="Harris D."/>
            <person name="Horiuchi H."/>
            <person name="Huang J."/>
            <person name="Humphray S."/>
            <person name="Jimenez J."/>
            <person name="Keller N."/>
            <person name="Khouri H."/>
            <person name="Kitamoto K."/>
            <person name="Kobayashi T."/>
            <person name="Konzack S."/>
            <person name="Kulkarni R."/>
            <person name="Kumagai T."/>
            <person name="Lafon A."/>
            <person name="Latge J.P."/>
            <person name="Li W."/>
            <person name="Lord A."/>
            <person name="Lu C."/>
            <person name="Majoros W.H."/>
            <person name="May G.S."/>
            <person name="Miller B.L."/>
            <person name="Mohamoud Y."/>
            <person name="Molina M."/>
            <person name="Monod M."/>
            <person name="Mouyna I."/>
            <person name="Mulligan S."/>
            <person name="Murphy L."/>
            <person name="O'Neil S."/>
            <person name="Paulsen I."/>
            <person name="Penalva M.A."/>
            <person name="Pertea M."/>
            <person name="Price C."/>
            <person name="Pritchard B.L."/>
            <person name="Quail M.A."/>
            <person name="Rabbinowitsch E."/>
            <person name="Rawlins N."/>
            <person name="Rajandream M.A."/>
            <person name="Reichard U."/>
            <person name="Renauld H."/>
            <person name="Robson G.D."/>
            <person name="Rodriguez de Cordoba S."/>
            <person name="Rodriguez-Pena J.M."/>
            <person name="Ronning C.M."/>
            <person name="Rutter S."/>
            <person name="Salzberg S.L."/>
            <person name="Sanchez M."/>
            <person name="Sanchez-Ferrero J.C."/>
            <person name="Saunders D."/>
            <person name="Seeger K."/>
            <person name="Squares R."/>
            <person name="Squares S."/>
            <person name="Takeuchi M."/>
            <person name="Tekaia F."/>
            <person name="Turner G."/>
            <person name="Vazquez de Aldana C.R."/>
            <person name="Weidman J."/>
            <person name="White O."/>
            <person name="Woodward J."/>
            <person name="Yu J.H."/>
            <person name="Fraser C."/>
            <person name="Galagan J.E."/>
            <person name="Asai K."/>
            <person name="Machida M."/>
            <person name="Hall N."/>
            <person name="Barrell B."/>
            <person name="Denning D.W."/>
        </authorList>
    </citation>
    <scope>NUCLEOTIDE SEQUENCE [LARGE SCALE GENOMIC DNA]</scope>
    <source>
        <strain evidence="8 9">Af293</strain>
    </source>
</reference>
<dbReference type="PANTHER" id="PTHR33048:SF8">
    <property type="entry name" value="INTEGRAL MEMBRANE PROTEIN-RELATED"/>
    <property type="match status" value="1"/>
</dbReference>
<evidence type="ECO:0000256" key="2">
    <source>
        <dbReference type="ARBA" id="ARBA00022692"/>
    </source>
</evidence>
<dbReference type="Pfam" id="PF20684">
    <property type="entry name" value="Fung_rhodopsin"/>
    <property type="match status" value="1"/>
</dbReference>
<dbReference type="PANTHER" id="PTHR33048">
    <property type="entry name" value="PTH11-LIKE INTEGRAL MEMBRANE PROTEIN (AFU_ORTHOLOGUE AFUA_5G11245)"/>
    <property type="match status" value="1"/>
</dbReference>